<sequence length="244" mass="28071">MTAEDAAAFSNWLTFDRHRREIIHKIDAALRKMKQGQISTIRLVGLTELRDLIQSLRGEQKAVFRALQEETYKSLTTDVFEHCIETGPQWTKWSPVTIEERLRGLETIQGLFTIDHDNVITLTKINTPAKKGLIQTLLKYVDEQSLSLVTLEILEAVLMGDTDTQKTFTEMKGVDRVVDLLVTLNLTKEERTRMVTFLVVCVRSFKPPYREICRQELEGNVGKAHNYLLLDPPKKEEFLSSIHE</sequence>
<comment type="caution">
    <text evidence="1">The sequence shown here is derived from an EMBL/GenBank/DDBJ whole genome shotgun (WGS) entry which is preliminary data.</text>
</comment>
<evidence type="ECO:0000313" key="1">
    <source>
        <dbReference type="EMBL" id="PRP84869.1"/>
    </source>
</evidence>
<reference evidence="1 2" key="1">
    <citation type="journal article" date="2018" name="Genome Biol. Evol.">
        <title>Multiple Roots of Fruiting Body Formation in Amoebozoa.</title>
        <authorList>
            <person name="Hillmann F."/>
            <person name="Forbes G."/>
            <person name="Novohradska S."/>
            <person name="Ferling I."/>
            <person name="Riege K."/>
            <person name="Groth M."/>
            <person name="Westermann M."/>
            <person name="Marz M."/>
            <person name="Spaller T."/>
            <person name="Winckler T."/>
            <person name="Schaap P."/>
            <person name="Glockner G."/>
        </authorList>
    </citation>
    <scope>NUCLEOTIDE SEQUENCE [LARGE SCALE GENOMIC DNA]</scope>
    <source>
        <strain evidence="1 2">Jena</strain>
    </source>
</reference>
<name>A0A2P6NLR0_9EUKA</name>
<keyword evidence="2" id="KW-1185">Reference proteome</keyword>
<gene>
    <name evidence="1" type="ORF">PROFUN_07523</name>
</gene>
<protein>
    <submittedName>
        <fullName evidence="1">Uncharacterized protein</fullName>
    </submittedName>
</protein>
<evidence type="ECO:0000313" key="2">
    <source>
        <dbReference type="Proteomes" id="UP000241769"/>
    </source>
</evidence>
<dbReference type="Proteomes" id="UP000241769">
    <property type="component" value="Unassembled WGS sequence"/>
</dbReference>
<dbReference type="AlphaFoldDB" id="A0A2P6NLR0"/>
<dbReference type="EMBL" id="MDYQ01000055">
    <property type="protein sequence ID" value="PRP84869.1"/>
    <property type="molecule type" value="Genomic_DNA"/>
</dbReference>
<proteinExistence type="predicted"/>
<organism evidence="1 2">
    <name type="scientific">Planoprotostelium fungivorum</name>
    <dbReference type="NCBI Taxonomy" id="1890364"/>
    <lineage>
        <taxon>Eukaryota</taxon>
        <taxon>Amoebozoa</taxon>
        <taxon>Evosea</taxon>
        <taxon>Variosea</taxon>
        <taxon>Cavosteliida</taxon>
        <taxon>Cavosteliaceae</taxon>
        <taxon>Planoprotostelium</taxon>
    </lineage>
</organism>
<dbReference type="InParanoid" id="A0A2P6NLR0"/>
<accession>A0A2P6NLR0</accession>